<accession>A0A1S1X3Z0</accession>
<evidence type="ECO:0000313" key="2">
    <source>
        <dbReference type="Proteomes" id="UP000180088"/>
    </source>
</evidence>
<organism evidence="1 2">
    <name type="scientific">Chromobacterium sphagni</name>
    <dbReference type="NCBI Taxonomy" id="1903179"/>
    <lineage>
        <taxon>Bacteria</taxon>
        <taxon>Pseudomonadati</taxon>
        <taxon>Pseudomonadota</taxon>
        <taxon>Betaproteobacteria</taxon>
        <taxon>Neisseriales</taxon>
        <taxon>Chromobacteriaceae</taxon>
        <taxon>Chromobacterium</taxon>
    </lineage>
</organism>
<protein>
    <submittedName>
        <fullName evidence="1">Uncharacterized protein</fullName>
    </submittedName>
</protein>
<gene>
    <name evidence="1" type="ORF">BI347_11975</name>
</gene>
<dbReference type="STRING" id="1903179.BI347_11975"/>
<dbReference type="AlphaFoldDB" id="A0A1S1X3Z0"/>
<dbReference type="Proteomes" id="UP000180088">
    <property type="component" value="Unassembled WGS sequence"/>
</dbReference>
<name>A0A1S1X3Z0_9NEIS</name>
<comment type="caution">
    <text evidence="1">The sequence shown here is derived from an EMBL/GenBank/DDBJ whole genome shotgun (WGS) entry which is preliminary data.</text>
</comment>
<dbReference type="EMBL" id="MKCS01000001">
    <property type="protein sequence ID" value="OHX14145.1"/>
    <property type="molecule type" value="Genomic_DNA"/>
</dbReference>
<evidence type="ECO:0000313" key="1">
    <source>
        <dbReference type="EMBL" id="OHX14145.1"/>
    </source>
</evidence>
<proteinExistence type="predicted"/>
<sequence>MAGVGLLAICFAIQQAIFDMGIAEGSEVYGGAEDIICSGEQVAPSLEPCPNLGEGNIAYLAAEGLVGAVFIDLAVDDFRIAELQNMPGAAG</sequence>
<reference evidence="1 2" key="1">
    <citation type="submission" date="2016-09" db="EMBL/GenBank/DDBJ databases">
        <title>Chromobacterium muskegensis sp. nov., an insecticidal bacterium isolated from Sphagnum bogs.</title>
        <authorList>
            <person name="Sparks M.E."/>
            <person name="Blackburn M.B."/>
            <person name="Gundersen-Rindal D.E."/>
            <person name="Mitchell A."/>
            <person name="Farrar R."/>
            <person name="Kuhar D."/>
        </authorList>
    </citation>
    <scope>NUCLEOTIDE SEQUENCE [LARGE SCALE GENOMIC DNA]</scope>
    <source>
        <strain evidence="1 2">37-2</strain>
    </source>
</reference>